<dbReference type="Proteomes" id="UP000229834">
    <property type="component" value="Unassembled WGS sequence"/>
</dbReference>
<comment type="caution">
    <text evidence="3">The sequence shown here is derived from an EMBL/GenBank/DDBJ whole genome shotgun (WGS) entry which is preliminary data.</text>
</comment>
<dbReference type="PANTHER" id="PTHR41339:SF1">
    <property type="entry name" value="SECRETED PROTEIN"/>
    <property type="match status" value="1"/>
</dbReference>
<dbReference type="EMBL" id="PCVC01000072">
    <property type="protein sequence ID" value="PIQ66721.1"/>
    <property type="molecule type" value="Genomic_DNA"/>
</dbReference>
<reference evidence="3 4" key="1">
    <citation type="submission" date="2017-09" db="EMBL/GenBank/DDBJ databases">
        <title>Depth-based differentiation of microbial function through sediment-hosted aquifers and enrichment of novel symbionts in the deep terrestrial subsurface.</title>
        <authorList>
            <person name="Probst A.J."/>
            <person name="Ladd B."/>
            <person name="Jarett J.K."/>
            <person name="Geller-Mcgrath D.E."/>
            <person name="Sieber C.M."/>
            <person name="Emerson J.B."/>
            <person name="Anantharaman K."/>
            <person name="Thomas B.C."/>
            <person name="Malmstrom R."/>
            <person name="Stieglmeier M."/>
            <person name="Klingl A."/>
            <person name="Woyke T."/>
            <person name="Ryan C.M."/>
            <person name="Banfield J.F."/>
        </authorList>
    </citation>
    <scope>NUCLEOTIDE SEQUENCE [LARGE SCALE GENOMIC DNA]</scope>
    <source>
        <strain evidence="3">CG11_big_fil_rev_8_21_14_0_20_40_24</strain>
    </source>
</reference>
<evidence type="ECO:0000313" key="3">
    <source>
        <dbReference type="EMBL" id="PIQ66721.1"/>
    </source>
</evidence>
<evidence type="ECO:0000313" key="4">
    <source>
        <dbReference type="Proteomes" id="UP000229834"/>
    </source>
</evidence>
<feature type="non-terminal residue" evidence="3">
    <location>
        <position position="803"/>
    </location>
</feature>
<dbReference type="Gene3D" id="3.40.50.1820">
    <property type="entry name" value="alpha/beta hydrolase"/>
    <property type="match status" value="1"/>
</dbReference>
<name>A0A2H0K637_9BACT</name>
<dbReference type="SUPFAM" id="SSF53474">
    <property type="entry name" value="alpha/beta-Hydrolases"/>
    <property type="match status" value="1"/>
</dbReference>
<gene>
    <name evidence="3" type="ORF">COV95_02600</name>
</gene>
<dbReference type="GO" id="GO:0008374">
    <property type="term" value="F:O-acyltransferase activity"/>
    <property type="evidence" value="ECO:0007669"/>
    <property type="project" value="InterPro"/>
</dbReference>
<dbReference type="AlphaFoldDB" id="A0A2H0K637"/>
<keyword evidence="1" id="KW-0732">Signal</keyword>
<dbReference type="SUPFAM" id="SSF51126">
    <property type="entry name" value="Pectin lyase-like"/>
    <property type="match status" value="1"/>
</dbReference>
<dbReference type="InterPro" id="IPR011050">
    <property type="entry name" value="Pectin_lyase_fold/virulence"/>
</dbReference>
<protein>
    <recommendedName>
        <fullName evidence="2">Right handed beta helix domain-containing protein</fullName>
    </recommendedName>
</protein>
<evidence type="ECO:0000256" key="1">
    <source>
        <dbReference type="SAM" id="SignalP"/>
    </source>
</evidence>
<feature type="domain" description="Right handed beta helix" evidence="2">
    <location>
        <begin position="150"/>
        <end position="284"/>
    </location>
</feature>
<dbReference type="GO" id="GO:0006629">
    <property type="term" value="P:lipid metabolic process"/>
    <property type="evidence" value="ECO:0007669"/>
    <property type="project" value="InterPro"/>
</dbReference>
<dbReference type="InterPro" id="IPR029058">
    <property type="entry name" value="AB_hydrolase_fold"/>
</dbReference>
<feature type="signal peptide" evidence="1">
    <location>
        <begin position="1"/>
        <end position="24"/>
    </location>
</feature>
<dbReference type="Pfam" id="PF02450">
    <property type="entry name" value="LCAT"/>
    <property type="match status" value="1"/>
</dbReference>
<accession>A0A2H0K637</accession>
<dbReference type="InterPro" id="IPR003386">
    <property type="entry name" value="LACT/PDAT_acylTrfase"/>
</dbReference>
<dbReference type="PANTHER" id="PTHR41339">
    <property type="entry name" value="LIPL48"/>
    <property type="match status" value="1"/>
</dbReference>
<proteinExistence type="predicted"/>
<feature type="chain" id="PRO_5013722343" description="Right handed beta helix domain-containing protein" evidence="1">
    <location>
        <begin position="25"/>
        <end position="803"/>
    </location>
</feature>
<dbReference type="Pfam" id="PF13229">
    <property type="entry name" value="Beta_helix"/>
    <property type="match status" value="1"/>
</dbReference>
<sequence length="803" mass="86105">MKKTIILATLVLASLVFFDKNASAQTIVAGNITQDTAWISADSPYIIPNSVFINSGVTLTIEEGVIVKFDSLSEMVVDGTLLVNGSSANQVYFTSIKDDSAGGDTNGDGALTLPAPGDWLRITFQNGSTGVLNYVVQKYADQVPFFVTFGAILNNGGDVTISNSIISDYRSIGIYQDNGSTTLNSTEMSDSQFGIDNFGGSLVIQDSFFHNLFDYAVQARDGTALNVSNTRFENNGIPLALTAGVDFVHTGNSFINNIENGYSISGNIFSENQVWKNDDVPYIVSFVGLFGGSSLTIESGAILKFKPDGLIFVNEGSFVATGMLQKPIYFTSMKDDSVGGDTNGDGNASSPTANDFNGIQFITGTIGNLENFVFKYGGGVQAGNPTAFFGAINSMGGSVFITNGQLSSNGYAAIRNQMDGVVQVSNSSISGNPDLGVSNETGILMDAKNNWWGDSSGPKNITNLGGLGDGVSSNVDFIPWLNANPFGTSTEPACCSSVAFIPGTQASRLYLQEGAIENRLWEPNISTDVEKLYLDDSGNSVNTGVYTRDTIGEAFGFNVYKNFKEFMNGLTTEPNQRISEWKELPYDWRRSITDIVNSGTVVKEGDDFDLVNMADELVALADRSQTKKVNIIGHSNGGLIGKLLINELESRGKVGIVDKFIMVATPQLGTPKAIAGLLHGDEQIIPPKIGIILDRSIARKLGENMPGAYSLLPSLKYFSEVFDPVIEFDPEVSNIYNFQSFYGDSIDSRSELESFLLGESGARSNPNFSDTDSPNILNQALLNNASSIQNSLDSWVPPAGIKV</sequence>
<dbReference type="InterPro" id="IPR039448">
    <property type="entry name" value="Beta_helix"/>
</dbReference>
<evidence type="ECO:0000259" key="2">
    <source>
        <dbReference type="Pfam" id="PF13229"/>
    </source>
</evidence>
<organism evidence="3 4">
    <name type="scientific">Candidatus Zambryskibacteria bacterium CG11_big_fil_rev_8_21_14_0_20_40_24</name>
    <dbReference type="NCBI Taxonomy" id="1975116"/>
    <lineage>
        <taxon>Bacteria</taxon>
        <taxon>Candidatus Zambryskiibacteriota</taxon>
    </lineage>
</organism>